<gene>
    <name evidence="2" type="ORF">H0B56_14510</name>
</gene>
<dbReference type="AlphaFoldDB" id="A0A838ABX9"/>
<evidence type="ECO:0000313" key="3">
    <source>
        <dbReference type="Proteomes" id="UP000582974"/>
    </source>
</evidence>
<sequence>MRGFMGYYGNHIKPLLGETQVGNIDAHVLDSFYAKLRRCRSHCDGRKRVDHRTGKPHRSVPRPETIRTGPR</sequence>
<evidence type="ECO:0000313" key="2">
    <source>
        <dbReference type="EMBL" id="MBA0126759.1"/>
    </source>
</evidence>
<protein>
    <submittedName>
        <fullName evidence="2">Uncharacterized protein</fullName>
    </submittedName>
</protein>
<reference evidence="2 3" key="1">
    <citation type="submission" date="2020-07" db="EMBL/GenBank/DDBJ databases">
        <title>Genome of Haloechinothrix sp.</title>
        <authorList>
            <person name="Tang S.-K."/>
            <person name="Yang L."/>
            <person name="Zhu W.-Y."/>
        </authorList>
    </citation>
    <scope>NUCLEOTIDE SEQUENCE [LARGE SCALE GENOMIC DNA]</scope>
    <source>
        <strain evidence="2 3">YIM 98757</strain>
    </source>
</reference>
<accession>A0A838ABX9</accession>
<comment type="caution">
    <text evidence="2">The sequence shown here is derived from an EMBL/GenBank/DDBJ whole genome shotgun (WGS) entry which is preliminary data.</text>
</comment>
<dbReference type="EMBL" id="JACCKD010000005">
    <property type="protein sequence ID" value="MBA0126759.1"/>
    <property type="molecule type" value="Genomic_DNA"/>
</dbReference>
<proteinExistence type="predicted"/>
<name>A0A838ABX9_9PSEU</name>
<organism evidence="2 3">
    <name type="scientific">Haloechinothrix aidingensis</name>
    <dbReference type="NCBI Taxonomy" id="2752311"/>
    <lineage>
        <taxon>Bacteria</taxon>
        <taxon>Bacillati</taxon>
        <taxon>Actinomycetota</taxon>
        <taxon>Actinomycetes</taxon>
        <taxon>Pseudonocardiales</taxon>
        <taxon>Pseudonocardiaceae</taxon>
        <taxon>Haloechinothrix</taxon>
    </lineage>
</organism>
<feature type="region of interest" description="Disordered" evidence="1">
    <location>
        <begin position="43"/>
        <end position="71"/>
    </location>
</feature>
<feature type="compositionally biased region" description="Basic and acidic residues" evidence="1">
    <location>
        <begin position="43"/>
        <end position="53"/>
    </location>
</feature>
<keyword evidence="3" id="KW-1185">Reference proteome</keyword>
<evidence type="ECO:0000256" key="1">
    <source>
        <dbReference type="SAM" id="MobiDB-lite"/>
    </source>
</evidence>
<dbReference type="Proteomes" id="UP000582974">
    <property type="component" value="Unassembled WGS sequence"/>
</dbReference>